<feature type="transmembrane region" description="Helical" evidence="1">
    <location>
        <begin position="63"/>
        <end position="84"/>
    </location>
</feature>
<protein>
    <submittedName>
        <fullName evidence="2">Uncharacterized protein</fullName>
    </submittedName>
</protein>
<dbReference type="AlphaFoldDB" id="A0A5N0UY31"/>
<sequence length="250" mass="26913">MIRLAVVLIGLSVLFSVMGFKDGNVFVGVVFALLALSPLLYLAYFSATRGNEPRKPAGKQRTLVLRLVAVGLVAVLGYGVYWVFAAPKSSDQALERASDLEAGCYGSGGRKYFPDTAGYTGSGPHPIVMFDHGEADDVNQMHPDTGVADYWSGDDLDPHDVQLIACLDAPDDGQYLTDCDFNGDSLKLYQGEYDFTVYEAKTGKEVGSGEIAGSTNPDCPFSALVPDNGDRIHTDPDFADYQSALGRYVN</sequence>
<keyword evidence="3" id="KW-1185">Reference proteome</keyword>
<dbReference type="RefSeq" id="WP_144747500.1">
    <property type="nucleotide sequence ID" value="NZ_VMNW02000034.1"/>
</dbReference>
<evidence type="ECO:0000313" key="2">
    <source>
        <dbReference type="EMBL" id="KAA9158561.1"/>
    </source>
</evidence>
<name>A0A5N0UY31_9PSEU</name>
<dbReference type="Proteomes" id="UP000319769">
    <property type="component" value="Unassembled WGS sequence"/>
</dbReference>
<comment type="caution">
    <text evidence="2">The sequence shown here is derived from an EMBL/GenBank/DDBJ whole genome shotgun (WGS) entry which is preliminary data.</text>
</comment>
<gene>
    <name evidence="2" type="ORF">FPZ12_022225</name>
</gene>
<feature type="transmembrane region" description="Helical" evidence="1">
    <location>
        <begin position="29"/>
        <end position="47"/>
    </location>
</feature>
<reference evidence="2" key="1">
    <citation type="submission" date="2019-09" db="EMBL/GenBank/DDBJ databases">
        <authorList>
            <person name="Teo W.F.A."/>
            <person name="Duangmal K."/>
        </authorList>
    </citation>
    <scope>NUCLEOTIDE SEQUENCE [LARGE SCALE GENOMIC DNA]</scope>
    <source>
        <strain evidence="2">K81G1</strain>
    </source>
</reference>
<dbReference type="OrthoDB" id="3463342at2"/>
<evidence type="ECO:0000256" key="1">
    <source>
        <dbReference type="SAM" id="Phobius"/>
    </source>
</evidence>
<evidence type="ECO:0000313" key="3">
    <source>
        <dbReference type="Proteomes" id="UP000319769"/>
    </source>
</evidence>
<organism evidence="2 3">
    <name type="scientific">Amycolatopsis acidicola</name>
    <dbReference type="NCBI Taxonomy" id="2596893"/>
    <lineage>
        <taxon>Bacteria</taxon>
        <taxon>Bacillati</taxon>
        <taxon>Actinomycetota</taxon>
        <taxon>Actinomycetes</taxon>
        <taxon>Pseudonocardiales</taxon>
        <taxon>Pseudonocardiaceae</taxon>
        <taxon>Amycolatopsis</taxon>
    </lineage>
</organism>
<dbReference type="EMBL" id="VMNW02000034">
    <property type="protein sequence ID" value="KAA9158561.1"/>
    <property type="molecule type" value="Genomic_DNA"/>
</dbReference>
<keyword evidence="1" id="KW-1133">Transmembrane helix</keyword>
<keyword evidence="1" id="KW-0812">Transmembrane</keyword>
<keyword evidence="1" id="KW-0472">Membrane</keyword>
<accession>A0A5N0UY31</accession>
<proteinExistence type="predicted"/>